<name>A0ACC2MBF7_PERAE</name>
<dbReference type="EMBL" id="CM056810">
    <property type="protein sequence ID" value="KAJ8642976.1"/>
    <property type="molecule type" value="Genomic_DNA"/>
</dbReference>
<organism evidence="1 2">
    <name type="scientific">Persea americana</name>
    <name type="common">Avocado</name>
    <dbReference type="NCBI Taxonomy" id="3435"/>
    <lineage>
        <taxon>Eukaryota</taxon>
        <taxon>Viridiplantae</taxon>
        <taxon>Streptophyta</taxon>
        <taxon>Embryophyta</taxon>
        <taxon>Tracheophyta</taxon>
        <taxon>Spermatophyta</taxon>
        <taxon>Magnoliopsida</taxon>
        <taxon>Magnoliidae</taxon>
        <taxon>Laurales</taxon>
        <taxon>Lauraceae</taxon>
        <taxon>Persea</taxon>
    </lineage>
</organism>
<proteinExistence type="predicted"/>
<dbReference type="Proteomes" id="UP001234297">
    <property type="component" value="Chromosome 2"/>
</dbReference>
<comment type="caution">
    <text evidence="1">The sequence shown here is derived from an EMBL/GenBank/DDBJ whole genome shotgun (WGS) entry which is preliminary data.</text>
</comment>
<keyword evidence="2" id="KW-1185">Reference proteome</keyword>
<evidence type="ECO:0000313" key="1">
    <source>
        <dbReference type="EMBL" id="KAJ8642976.1"/>
    </source>
</evidence>
<gene>
    <name evidence="1" type="ORF">MRB53_004724</name>
</gene>
<protein>
    <submittedName>
        <fullName evidence="1">Uncharacterized protein</fullName>
    </submittedName>
</protein>
<reference evidence="1 2" key="1">
    <citation type="journal article" date="2022" name="Hortic Res">
        <title>A haplotype resolved chromosomal level avocado genome allows analysis of novel avocado genes.</title>
        <authorList>
            <person name="Nath O."/>
            <person name="Fletcher S.J."/>
            <person name="Hayward A."/>
            <person name="Shaw L.M."/>
            <person name="Masouleh A.K."/>
            <person name="Furtado A."/>
            <person name="Henry R.J."/>
            <person name="Mitter N."/>
        </authorList>
    </citation>
    <scope>NUCLEOTIDE SEQUENCE [LARGE SCALE GENOMIC DNA]</scope>
    <source>
        <strain evidence="2">cv. Hass</strain>
    </source>
</reference>
<sequence>MYFGESSANRDREHSTRCLCRLTAQGSSQDLTIFSDSESGVLLWPGKSGSSARLLSPVSPVPAEDGRFEGEIGDEGGEIGAGAVGTWRREDQGFARLGKGAVEGVARGDNDRIHHERVGDRAEEFGGGFFWAGVGGRGGGAVERDLT</sequence>
<accession>A0ACC2MBF7</accession>
<evidence type="ECO:0000313" key="2">
    <source>
        <dbReference type="Proteomes" id="UP001234297"/>
    </source>
</evidence>